<evidence type="ECO:0000313" key="1">
    <source>
        <dbReference type="EMBL" id="KAK7270095.1"/>
    </source>
</evidence>
<sequence length="69" mass="8097">MTMRCFSWNASSAEILLLFPFQQNKIPSRYNATLEVEDRVFCLHASSSPIHEKYVCGGMLHFIEWLWLC</sequence>
<comment type="caution">
    <text evidence="1">The sequence shown here is derived from an EMBL/GenBank/DDBJ whole genome shotgun (WGS) entry which is preliminary data.</text>
</comment>
<accession>A0AAN9F7R2</accession>
<organism evidence="1 2">
    <name type="scientific">Crotalaria pallida</name>
    <name type="common">Smooth rattlebox</name>
    <name type="synonym">Crotalaria striata</name>
    <dbReference type="NCBI Taxonomy" id="3830"/>
    <lineage>
        <taxon>Eukaryota</taxon>
        <taxon>Viridiplantae</taxon>
        <taxon>Streptophyta</taxon>
        <taxon>Embryophyta</taxon>
        <taxon>Tracheophyta</taxon>
        <taxon>Spermatophyta</taxon>
        <taxon>Magnoliopsida</taxon>
        <taxon>eudicotyledons</taxon>
        <taxon>Gunneridae</taxon>
        <taxon>Pentapetalae</taxon>
        <taxon>rosids</taxon>
        <taxon>fabids</taxon>
        <taxon>Fabales</taxon>
        <taxon>Fabaceae</taxon>
        <taxon>Papilionoideae</taxon>
        <taxon>50 kb inversion clade</taxon>
        <taxon>genistoids sensu lato</taxon>
        <taxon>core genistoids</taxon>
        <taxon>Crotalarieae</taxon>
        <taxon>Crotalaria</taxon>
    </lineage>
</organism>
<gene>
    <name evidence="1" type="ORF">RIF29_22996</name>
</gene>
<name>A0AAN9F7R2_CROPI</name>
<dbReference type="Proteomes" id="UP001372338">
    <property type="component" value="Unassembled WGS sequence"/>
</dbReference>
<proteinExistence type="predicted"/>
<reference evidence="1 2" key="1">
    <citation type="submission" date="2024-01" db="EMBL/GenBank/DDBJ databases">
        <title>The genomes of 5 underutilized Papilionoideae crops provide insights into root nodulation and disease resistanc.</title>
        <authorList>
            <person name="Yuan L."/>
        </authorList>
    </citation>
    <scope>NUCLEOTIDE SEQUENCE [LARGE SCALE GENOMIC DNA]</scope>
    <source>
        <strain evidence="1">ZHUSHIDOU_FW_LH</strain>
        <tissue evidence="1">Leaf</tissue>
    </source>
</reference>
<dbReference type="EMBL" id="JAYWIO010000004">
    <property type="protein sequence ID" value="KAK7270095.1"/>
    <property type="molecule type" value="Genomic_DNA"/>
</dbReference>
<protein>
    <submittedName>
        <fullName evidence="1">Uncharacterized protein</fullName>
    </submittedName>
</protein>
<dbReference type="AlphaFoldDB" id="A0AAN9F7R2"/>
<evidence type="ECO:0000313" key="2">
    <source>
        <dbReference type="Proteomes" id="UP001372338"/>
    </source>
</evidence>
<keyword evidence="2" id="KW-1185">Reference proteome</keyword>